<comment type="caution">
    <text evidence="2">The sequence shown here is derived from an EMBL/GenBank/DDBJ whole genome shotgun (WGS) entry which is preliminary data.</text>
</comment>
<keyword evidence="1" id="KW-1133">Transmembrane helix</keyword>
<keyword evidence="1" id="KW-0812">Transmembrane</keyword>
<dbReference type="EMBL" id="SETJ01000040">
    <property type="protein sequence ID" value="RZM16491.1"/>
    <property type="molecule type" value="Genomic_DNA"/>
</dbReference>
<keyword evidence="1" id="KW-0472">Membrane</keyword>
<feature type="transmembrane region" description="Helical" evidence="1">
    <location>
        <begin position="141"/>
        <end position="160"/>
    </location>
</feature>
<gene>
    <name evidence="2" type="ORF">LDELB18P1_0966</name>
</gene>
<reference evidence="2 3" key="1">
    <citation type="submission" date="2019-01" db="EMBL/GenBank/DDBJ databases">
        <title>Colonization of the human gut by bovine bacteria present in Parmesan cheese.</title>
        <authorList>
            <person name="Lugli G.A."/>
            <person name="Milani C."/>
        </authorList>
    </citation>
    <scope>NUCLEOTIDE SEQUENCE [LARGE SCALE GENOMIC DNA]</scope>
    <source>
        <strain evidence="2 3">LDELB18P1</strain>
    </source>
</reference>
<proteinExistence type="predicted"/>
<evidence type="ECO:0000313" key="2">
    <source>
        <dbReference type="EMBL" id="RZM16491.1"/>
    </source>
</evidence>
<accession>A0A4Q7DW97</accession>
<evidence type="ECO:0008006" key="4">
    <source>
        <dbReference type="Google" id="ProtNLM"/>
    </source>
</evidence>
<dbReference type="InterPro" id="IPR021529">
    <property type="entry name" value="DUF2798"/>
</dbReference>
<evidence type="ECO:0000313" key="3">
    <source>
        <dbReference type="Proteomes" id="UP000292818"/>
    </source>
</evidence>
<protein>
    <recommendedName>
        <fullName evidence="4">DUF2798 domain-containing protein</fullName>
    </recommendedName>
</protein>
<evidence type="ECO:0000256" key="1">
    <source>
        <dbReference type="SAM" id="Phobius"/>
    </source>
</evidence>
<dbReference type="Pfam" id="PF11391">
    <property type="entry name" value="DUF2798"/>
    <property type="match status" value="2"/>
</dbReference>
<feature type="transmembrane region" description="Helical" evidence="1">
    <location>
        <begin position="23"/>
        <end position="43"/>
    </location>
</feature>
<name>A0A4Q7DW97_9LACO</name>
<sequence>MINEQHVNHEGSFLIPESKLENFVFTVMMAFVMVYAMICYNIALTIGGMRDAVLLDAFREMMIMWPVAIILEMFVFEKPVVYLTQRLITPETPILLIILIRCSITVCLMCPTMSLIATALFKNFQVAGFIGTWLQTAVINFPMAIGWQIFLCGPAVRFLFRTIFRKDN</sequence>
<feature type="transmembrane region" description="Helical" evidence="1">
    <location>
        <begin position="63"/>
        <end position="83"/>
    </location>
</feature>
<organism evidence="2 3">
    <name type="scientific">Lactobacillus delbrueckii</name>
    <dbReference type="NCBI Taxonomy" id="1584"/>
    <lineage>
        <taxon>Bacteria</taxon>
        <taxon>Bacillati</taxon>
        <taxon>Bacillota</taxon>
        <taxon>Bacilli</taxon>
        <taxon>Lactobacillales</taxon>
        <taxon>Lactobacillaceae</taxon>
        <taxon>Lactobacillus</taxon>
    </lineage>
</organism>
<feature type="transmembrane region" description="Helical" evidence="1">
    <location>
        <begin position="95"/>
        <end position="121"/>
    </location>
</feature>
<dbReference type="Proteomes" id="UP000292818">
    <property type="component" value="Unassembled WGS sequence"/>
</dbReference>
<dbReference type="AlphaFoldDB" id="A0A4Q7DW97"/>